<sequence>MAALFKSNSLFFWWSSVLLLLSLASTDRAEEIAVHGSIRCAIQIGGELTGYMMANANVYLQEYDAITDHDELDFTTTNENGSFAVMGSQWELMEISPFLLVQHSCPTFGLPQLCVYQTKFELPPGVSNLNAIVHGMTQSILPRSAHSMHYEAGDRLLLKTQHEWKKCFASYSEDVMGTCDGYECKSGEAAQTSNACREDMKKDNKFMEYMQISGDIYGYSCSVHAFVCVAHNCEFVSFL</sequence>
<dbReference type="AlphaFoldDB" id="A0A915ERA1"/>
<dbReference type="GO" id="GO:0005576">
    <property type="term" value="C:extracellular region"/>
    <property type="evidence" value="ECO:0007669"/>
    <property type="project" value="UniProtKB-SubCell"/>
</dbReference>
<reference evidence="7" key="1">
    <citation type="submission" date="2022-11" db="UniProtKB">
        <authorList>
            <consortium name="WormBaseParasite"/>
        </authorList>
    </citation>
    <scope>IDENTIFICATION</scope>
</reference>
<dbReference type="Pfam" id="PF01060">
    <property type="entry name" value="TTR-52"/>
    <property type="match status" value="1"/>
</dbReference>
<comment type="subcellular location">
    <subcellularLocation>
        <location evidence="1">Secreted</location>
    </subcellularLocation>
</comment>
<dbReference type="InterPro" id="IPR038479">
    <property type="entry name" value="Transthyretin-like_sf"/>
</dbReference>
<evidence type="ECO:0000313" key="6">
    <source>
        <dbReference type="Proteomes" id="UP000887574"/>
    </source>
</evidence>
<dbReference type="Proteomes" id="UP000887574">
    <property type="component" value="Unplaced"/>
</dbReference>
<evidence type="ECO:0000256" key="4">
    <source>
        <dbReference type="ARBA" id="ARBA00022729"/>
    </source>
</evidence>
<dbReference type="InterPro" id="IPR001534">
    <property type="entry name" value="Transthyretin-like"/>
</dbReference>
<keyword evidence="4 5" id="KW-0732">Signal</keyword>
<feature type="signal peptide" evidence="5">
    <location>
        <begin position="1"/>
        <end position="29"/>
    </location>
</feature>
<evidence type="ECO:0000256" key="3">
    <source>
        <dbReference type="ARBA" id="ARBA00022525"/>
    </source>
</evidence>
<dbReference type="WBParaSite" id="jg9598">
    <property type="protein sequence ID" value="jg9598"/>
    <property type="gene ID" value="jg9598"/>
</dbReference>
<evidence type="ECO:0000256" key="5">
    <source>
        <dbReference type="SAM" id="SignalP"/>
    </source>
</evidence>
<comment type="similarity">
    <text evidence="2">Belongs to the nematode transthyretin-like family.</text>
</comment>
<dbReference type="Gene3D" id="2.60.40.3330">
    <property type="match status" value="1"/>
</dbReference>
<evidence type="ECO:0000256" key="2">
    <source>
        <dbReference type="ARBA" id="ARBA00010112"/>
    </source>
</evidence>
<accession>A0A915ERA1</accession>
<organism evidence="6 7">
    <name type="scientific">Ditylenchus dipsaci</name>
    <dbReference type="NCBI Taxonomy" id="166011"/>
    <lineage>
        <taxon>Eukaryota</taxon>
        <taxon>Metazoa</taxon>
        <taxon>Ecdysozoa</taxon>
        <taxon>Nematoda</taxon>
        <taxon>Chromadorea</taxon>
        <taxon>Rhabditida</taxon>
        <taxon>Tylenchina</taxon>
        <taxon>Tylenchomorpha</taxon>
        <taxon>Sphaerularioidea</taxon>
        <taxon>Anguinidae</taxon>
        <taxon>Anguininae</taxon>
        <taxon>Ditylenchus</taxon>
    </lineage>
</organism>
<dbReference type="PANTHER" id="PTHR21700">
    <property type="entry name" value="TRANSTHYRETIN-LIKE FAMILY PROTEIN-RELATED"/>
    <property type="match status" value="1"/>
</dbReference>
<evidence type="ECO:0000256" key="1">
    <source>
        <dbReference type="ARBA" id="ARBA00004613"/>
    </source>
</evidence>
<name>A0A915ERA1_9BILA</name>
<keyword evidence="3" id="KW-0964">Secreted</keyword>
<keyword evidence="6" id="KW-1185">Reference proteome</keyword>
<dbReference type="GO" id="GO:0009986">
    <property type="term" value="C:cell surface"/>
    <property type="evidence" value="ECO:0007669"/>
    <property type="project" value="InterPro"/>
</dbReference>
<proteinExistence type="inferred from homology"/>
<evidence type="ECO:0000313" key="7">
    <source>
        <dbReference type="WBParaSite" id="jg9598"/>
    </source>
</evidence>
<protein>
    <submittedName>
        <fullName evidence="7">Uncharacterized protein</fullName>
    </submittedName>
</protein>
<feature type="chain" id="PRO_5036700524" evidence="5">
    <location>
        <begin position="30"/>
        <end position="239"/>
    </location>
</feature>